<evidence type="ECO:0000256" key="1">
    <source>
        <dbReference type="SAM" id="MobiDB-lite"/>
    </source>
</evidence>
<evidence type="ECO:0000313" key="2">
    <source>
        <dbReference type="EMBL" id="BAL56386.1"/>
    </source>
</evidence>
<dbReference type="InterPro" id="IPR017461">
    <property type="entry name" value="CHP03009_planctomycetes"/>
</dbReference>
<dbReference type="EMBL" id="AP011746">
    <property type="protein sequence ID" value="BAL56386.1"/>
    <property type="molecule type" value="Genomic_DNA"/>
</dbReference>
<dbReference type="AlphaFoldDB" id="H5SJQ0"/>
<reference evidence="2" key="1">
    <citation type="journal article" date="2005" name="Environ. Microbiol.">
        <title>Genetic and functional properties of uncultivated thermophilic crenarchaeotes from a subsurface gold mine as revealed by analysis of genome fragments.</title>
        <authorList>
            <person name="Nunoura T."/>
            <person name="Hirayama H."/>
            <person name="Takami H."/>
            <person name="Oida H."/>
            <person name="Nishi S."/>
            <person name="Shimamura S."/>
            <person name="Suzuki Y."/>
            <person name="Inagaki F."/>
            <person name="Takai K."/>
            <person name="Nealson K.H."/>
            <person name="Horikoshi K."/>
        </authorList>
    </citation>
    <scope>NUCLEOTIDE SEQUENCE</scope>
</reference>
<feature type="region of interest" description="Disordered" evidence="1">
    <location>
        <begin position="1"/>
        <end position="20"/>
    </location>
</feature>
<accession>H5SJQ0</accession>
<sequence length="297" mass="34547">MARLREEALTQMSRPSVSEPGQAGRWLQVLGLLVWGVAWLALGPAWMVHAQSANSTNSGPVDWQQWLDRLLQFWQREAQRTVKLHAQFEATRKFHNFGGVVKAYQGQGKFMRLPDGTYGFLIELHEKGQADRYERYLCTGTHFYMFRPEEKTIYFHTLPPRKPGEVPDQGPMSFLFGIGAEEAKKRYQMAISRQDEWYTYVEIRPHFPKDQVDFVYARLAVLNKPTSVIPQYYPRQIYWVEPQKVEVTWDIVRLMQNEAATQVDRRDFAAPPLPAGWQLKPIQQPNSEPPSVVRPQQ</sequence>
<name>H5SJQ0_9BACT</name>
<protein>
    <submittedName>
        <fullName evidence="2">Hypothetical conserved protein</fullName>
    </submittedName>
</protein>
<gene>
    <name evidence="2" type="ORF">HGMM_F37F03C09</name>
</gene>
<proteinExistence type="predicted"/>
<dbReference type="NCBIfam" id="TIGR03009">
    <property type="entry name" value="plancto_dom_2"/>
    <property type="match status" value="1"/>
</dbReference>
<feature type="region of interest" description="Disordered" evidence="1">
    <location>
        <begin position="272"/>
        <end position="297"/>
    </location>
</feature>
<reference evidence="2" key="2">
    <citation type="journal article" date="2012" name="PLoS ONE">
        <title>A Deeply Branching Thermophilic Bacterium with an Ancient Acetyl-CoA Pathway Dominates a Subsurface Ecosystem.</title>
        <authorList>
            <person name="Takami H."/>
            <person name="Noguchi H."/>
            <person name="Takaki Y."/>
            <person name="Uchiyama I."/>
            <person name="Toyoda A."/>
            <person name="Nishi S."/>
            <person name="Chee G.-J."/>
            <person name="Arai W."/>
            <person name="Nunoura T."/>
            <person name="Itoh T."/>
            <person name="Hattori M."/>
            <person name="Takai K."/>
        </authorList>
    </citation>
    <scope>NUCLEOTIDE SEQUENCE</scope>
</reference>
<organism evidence="2">
    <name type="scientific">uncultured Planctomycetota bacterium</name>
    <dbReference type="NCBI Taxonomy" id="120965"/>
    <lineage>
        <taxon>Bacteria</taxon>
        <taxon>Pseudomonadati</taxon>
        <taxon>Planctomycetota</taxon>
        <taxon>environmental samples</taxon>
    </lineage>
</organism>